<reference evidence="1 2" key="1">
    <citation type="submission" date="2020-08" db="EMBL/GenBank/DDBJ databases">
        <title>Sequencing the genomes of 1000 actinobacteria strains.</title>
        <authorList>
            <person name="Klenk H.-P."/>
        </authorList>
    </citation>
    <scope>NUCLEOTIDE SEQUENCE [LARGE SCALE GENOMIC DNA]</scope>
    <source>
        <strain evidence="1 2">DSM 21065</strain>
    </source>
</reference>
<protein>
    <recommendedName>
        <fullName evidence="3">DUF3560 domain-containing protein</fullName>
    </recommendedName>
</protein>
<evidence type="ECO:0000313" key="1">
    <source>
        <dbReference type="EMBL" id="MBB5643650.1"/>
    </source>
</evidence>
<dbReference type="RefSeq" id="WP_183323850.1">
    <property type="nucleotide sequence ID" value="NZ_JACHBQ010000002.1"/>
</dbReference>
<dbReference type="InterPro" id="IPR021944">
    <property type="entry name" value="DUF3560"/>
</dbReference>
<dbReference type="Pfam" id="PF12083">
    <property type="entry name" value="DUF3560"/>
    <property type="match status" value="1"/>
</dbReference>
<sequence length="313" mass="34642">MNALTITHTHAEGTLIDGTSKGDGTAEVLTVSGWRWGRSISAWFIPQSRDRLPKLGTIERTTTALEAAGFTVTTSIDHTHRPMAEVEAGKAQRQVDRVDALEQKADRKATAETAAWDREHAALRRLPEGGEPIKIGHHSETRHRNAIAKADRATRAALDATADTQQAQARADAATHTTGARYSPVTVANRIETLSAELRKLERSITAACYDNERGYIDATDTQKQARAVRLAPSIAEKRDQITYWEKVRAEQIATGQATGHSRATIQKGDRVKIRGQWREVVRANTKTVSVTTEYSWTNTAPYAEIQQHHRPE</sequence>
<comment type="caution">
    <text evidence="1">The sequence shown here is derived from an EMBL/GenBank/DDBJ whole genome shotgun (WGS) entry which is preliminary data.</text>
</comment>
<evidence type="ECO:0000313" key="2">
    <source>
        <dbReference type="Proteomes" id="UP000561726"/>
    </source>
</evidence>
<organism evidence="1 2">
    <name type="scientific">Cryobacterium roopkundense</name>
    <dbReference type="NCBI Taxonomy" id="1001240"/>
    <lineage>
        <taxon>Bacteria</taxon>
        <taxon>Bacillati</taxon>
        <taxon>Actinomycetota</taxon>
        <taxon>Actinomycetes</taxon>
        <taxon>Micrococcales</taxon>
        <taxon>Microbacteriaceae</taxon>
        <taxon>Cryobacterium</taxon>
    </lineage>
</organism>
<evidence type="ECO:0008006" key="3">
    <source>
        <dbReference type="Google" id="ProtNLM"/>
    </source>
</evidence>
<name>A0A7W9A149_9MICO</name>
<dbReference type="EMBL" id="JACHBQ010000002">
    <property type="protein sequence ID" value="MBB5643650.1"/>
    <property type="molecule type" value="Genomic_DNA"/>
</dbReference>
<accession>A0A7W9A149</accession>
<proteinExistence type="predicted"/>
<dbReference type="Proteomes" id="UP000561726">
    <property type="component" value="Unassembled WGS sequence"/>
</dbReference>
<dbReference type="AlphaFoldDB" id="A0A7W9A149"/>
<gene>
    <name evidence="1" type="ORF">BJ997_004261</name>
</gene>